<keyword evidence="14" id="KW-1185">Reference proteome</keyword>
<reference evidence="13 14" key="1">
    <citation type="submission" date="2019-04" db="EMBL/GenBank/DDBJ databases">
        <title>Sulfurimonas crateris sp. nov. a facultative anaerobic sulfur-oxidizing chemolithautotrophic bacterium isolated from a terrestrial mud vulcano.</title>
        <authorList>
            <person name="Ratnikova N.M."/>
            <person name="Slobodkin A.I."/>
            <person name="Merkel A.Y."/>
            <person name="Novikov A."/>
            <person name="Bonch-Osmolovskaya E.A."/>
            <person name="Slobodkina G.B."/>
        </authorList>
    </citation>
    <scope>NUCLEOTIDE SEQUENCE [LARGE SCALE GENOMIC DNA]</scope>
    <source>
        <strain evidence="13 14">SN118</strain>
    </source>
</reference>
<accession>A0A4U2Z626</accession>
<keyword evidence="10" id="KW-0175">Coiled coil</keyword>
<evidence type="ECO:0000313" key="14">
    <source>
        <dbReference type="Proteomes" id="UP000309561"/>
    </source>
</evidence>
<evidence type="ECO:0000256" key="6">
    <source>
        <dbReference type="ARBA" id="ARBA00022692"/>
    </source>
</evidence>
<dbReference type="PROSITE" id="PS50109">
    <property type="entry name" value="HIS_KIN"/>
    <property type="match status" value="1"/>
</dbReference>
<dbReference type="Gene3D" id="1.10.287.130">
    <property type="match status" value="1"/>
</dbReference>
<evidence type="ECO:0000259" key="12">
    <source>
        <dbReference type="PROSITE" id="PS50109"/>
    </source>
</evidence>
<dbReference type="SMART" id="SM00388">
    <property type="entry name" value="HisKA"/>
    <property type="match status" value="1"/>
</dbReference>
<keyword evidence="8 11" id="KW-1133">Transmembrane helix</keyword>
<evidence type="ECO:0000256" key="4">
    <source>
        <dbReference type="ARBA" id="ARBA00022553"/>
    </source>
</evidence>
<name>A0A4U2Z626_9BACT</name>
<dbReference type="InterPro" id="IPR036890">
    <property type="entry name" value="HATPase_C_sf"/>
</dbReference>
<dbReference type="EC" id="2.7.13.3" evidence="3"/>
<proteinExistence type="predicted"/>
<sequence length="405" mass="47257">MKIRSLFQNMTIKKADIFTIIVIFLLSMVFVALFVDEMYKDYERALQSSSLVNNEKLLDPEFIEENRKKLKSLLVRTALAVVTLSFIIFAIFLGINNIFNKFLQRDTQTFLNFFKKAVDHEEAINPDAIFFQDFKEMVGYANEMVSKINEQKKSLKELNLGLEERVKKKTAALLEINKNLEEQKSFSQDLLIAQKEFLRYTVHETNTPLSVILTSIELYLMKHPKDRDLSKIEAAAKNIFSIYDDLSYLVKKDHIEYKKTAINLNNFLSSRIDFFREVAEFSRITFNYINPNEELHIYFNETKLQRIVDNTLTNAIKYTLPGEDVDVKLTKTGPFIEFVVSSRSKIIEDTQKVFEAYYREEKRKEGFGLGLRLVKSICDEEGVEVRVSSDNEMTTFSYKFKVMGD</sequence>
<dbReference type="InterPro" id="IPR003661">
    <property type="entry name" value="HisK_dim/P_dom"/>
</dbReference>
<dbReference type="InterPro" id="IPR036097">
    <property type="entry name" value="HisK_dim/P_sf"/>
</dbReference>
<dbReference type="RefSeq" id="WP_137014101.1">
    <property type="nucleotide sequence ID" value="NZ_SZPX01000006.1"/>
</dbReference>
<dbReference type="CDD" id="cd00082">
    <property type="entry name" value="HisKA"/>
    <property type="match status" value="1"/>
</dbReference>
<dbReference type="SMART" id="SM00387">
    <property type="entry name" value="HATPase_c"/>
    <property type="match status" value="1"/>
</dbReference>
<keyword evidence="9 11" id="KW-0472">Membrane</keyword>
<dbReference type="SUPFAM" id="SSF55874">
    <property type="entry name" value="ATPase domain of HSP90 chaperone/DNA topoisomerase II/histidine kinase"/>
    <property type="match status" value="1"/>
</dbReference>
<evidence type="ECO:0000256" key="7">
    <source>
        <dbReference type="ARBA" id="ARBA00022777"/>
    </source>
</evidence>
<feature type="domain" description="Histidine kinase" evidence="12">
    <location>
        <begin position="200"/>
        <end position="404"/>
    </location>
</feature>
<dbReference type="Pfam" id="PF02518">
    <property type="entry name" value="HATPase_c"/>
    <property type="match status" value="1"/>
</dbReference>
<dbReference type="InterPro" id="IPR050398">
    <property type="entry name" value="HssS/ArlS-like"/>
</dbReference>
<keyword evidence="4" id="KW-0597">Phosphoprotein</keyword>
<evidence type="ECO:0000256" key="8">
    <source>
        <dbReference type="ARBA" id="ARBA00022989"/>
    </source>
</evidence>
<dbReference type="GO" id="GO:0000155">
    <property type="term" value="F:phosphorelay sensor kinase activity"/>
    <property type="evidence" value="ECO:0007669"/>
    <property type="project" value="InterPro"/>
</dbReference>
<evidence type="ECO:0000256" key="9">
    <source>
        <dbReference type="ARBA" id="ARBA00023136"/>
    </source>
</evidence>
<evidence type="ECO:0000256" key="10">
    <source>
        <dbReference type="SAM" id="Coils"/>
    </source>
</evidence>
<evidence type="ECO:0000256" key="2">
    <source>
        <dbReference type="ARBA" id="ARBA00004141"/>
    </source>
</evidence>
<evidence type="ECO:0000256" key="11">
    <source>
        <dbReference type="SAM" id="Phobius"/>
    </source>
</evidence>
<comment type="caution">
    <text evidence="13">The sequence shown here is derived from an EMBL/GenBank/DDBJ whole genome shotgun (WGS) entry which is preliminary data.</text>
</comment>
<comment type="subcellular location">
    <subcellularLocation>
        <location evidence="2">Membrane</location>
        <topology evidence="2">Multi-pass membrane protein</topology>
    </subcellularLocation>
</comment>
<dbReference type="Pfam" id="PF00512">
    <property type="entry name" value="HisKA"/>
    <property type="match status" value="1"/>
</dbReference>
<evidence type="ECO:0000256" key="3">
    <source>
        <dbReference type="ARBA" id="ARBA00012438"/>
    </source>
</evidence>
<dbReference type="EMBL" id="SZPX01000006">
    <property type="protein sequence ID" value="TKI68902.1"/>
    <property type="molecule type" value="Genomic_DNA"/>
</dbReference>
<dbReference type="Proteomes" id="UP000309561">
    <property type="component" value="Unassembled WGS sequence"/>
</dbReference>
<keyword evidence="5" id="KW-0808">Transferase</keyword>
<comment type="catalytic activity">
    <reaction evidence="1">
        <text>ATP + protein L-histidine = ADP + protein N-phospho-L-histidine.</text>
        <dbReference type="EC" id="2.7.13.3"/>
    </reaction>
</comment>
<feature type="coiled-coil region" evidence="10">
    <location>
        <begin position="145"/>
        <end position="183"/>
    </location>
</feature>
<dbReference type="OrthoDB" id="9761634at2"/>
<organism evidence="13 14">
    <name type="scientific">Sulfurimonas crateris</name>
    <dbReference type="NCBI Taxonomy" id="2574727"/>
    <lineage>
        <taxon>Bacteria</taxon>
        <taxon>Pseudomonadati</taxon>
        <taxon>Campylobacterota</taxon>
        <taxon>Epsilonproteobacteria</taxon>
        <taxon>Campylobacterales</taxon>
        <taxon>Sulfurimonadaceae</taxon>
        <taxon>Sulfurimonas</taxon>
    </lineage>
</organism>
<evidence type="ECO:0000256" key="5">
    <source>
        <dbReference type="ARBA" id="ARBA00022679"/>
    </source>
</evidence>
<dbReference type="PANTHER" id="PTHR45528:SF8">
    <property type="entry name" value="HISTIDINE KINASE"/>
    <property type="match status" value="1"/>
</dbReference>
<gene>
    <name evidence="13" type="ORF">FCU45_08030</name>
</gene>
<dbReference type="GO" id="GO:0005886">
    <property type="term" value="C:plasma membrane"/>
    <property type="evidence" value="ECO:0007669"/>
    <property type="project" value="TreeGrafter"/>
</dbReference>
<dbReference type="Gene3D" id="3.30.565.10">
    <property type="entry name" value="Histidine kinase-like ATPase, C-terminal domain"/>
    <property type="match status" value="1"/>
</dbReference>
<dbReference type="AlphaFoldDB" id="A0A4U2Z626"/>
<feature type="transmembrane region" description="Helical" evidence="11">
    <location>
        <begin position="17"/>
        <end position="35"/>
    </location>
</feature>
<evidence type="ECO:0000313" key="13">
    <source>
        <dbReference type="EMBL" id="TKI68902.1"/>
    </source>
</evidence>
<evidence type="ECO:0000256" key="1">
    <source>
        <dbReference type="ARBA" id="ARBA00000085"/>
    </source>
</evidence>
<feature type="transmembrane region" description="Helical" evidence="11">
    <location>
        <begin position="73"/>
        <end position="95"/>
    </location>
</feature>
<dbReference type="SUPFAM" id="SSF47384">
    <property type="entry name" value="Homodimeric domain of signal transducing histidine kinase"/>
    <property type="match status" value="1"/>
</dbReference>
<dbReference type="InterPro" id="IPR003594">
    <property type="entry name" value="HATPase_dom"/>
</dbReference>
<protein>
    <recommendedName>
        <fullName evidence="3">histidine kinase</fullName>
        <ecNumber evidence="3">2.7.13.3</ecNumber>
    </recommendedName>
</protein>
<dbReference type="InterPro" id="IPR005467">
    <property type="entry name" value="His_kinase_dom"/>
</dbReference>
<dbReference type="PANTHER" id="PTHR45528">
    <property type="entry name" value="SENSOR HISTIDINE KINASE CPXA"/>
    <property type="match status" value="1"/>
</dbReference>
<keyword evidence="6 11" id="KW-0812">Transmembrane</keyword>
<keyword evidence="7 13" id="KW-0418">Kinase</keyword>